<dbReference type="STRING" id="709323.GCA_001047135_01407"/>
<feature type="transmembrane region" description="Helical" evidence="9">
    <location>
        <begin position="211"/>
        <end position="232"/>
    </location>
</feature>
<keyword evidence="5 8" id="KW-0812">Transmembrane</keyword>
<dbReference type="PRINTS" id="PR00783">
    <property type="entry name" value="MINTRINSICP"/>
</dbReference>
<organism evidence="11">
    <name type="scientific">Fructobacillus tropaeoli</name>
    <dbReference type="NCBI Taxonomy" id="709323"/>
    <lineage>
        <taxon>Bacteria</taxon>
        <taxon>Bacillati</taxon>
        <taxon>Bacillota</taxon>
        <taxon>Bacilli</taxon>
        <taxon>Lactobacillales</taxon>
        <taxon>Lactobacillaceae</taxon>
        <taxon>Fructobacillus</taxon>
    </lineage>
</organism>
<evidence type="ECO:0000313" key="10">
    <source>
        <dbReference type="EMBL" id="CAK1253721.1"/>
    </source>
</evidence>
<keyword evidence="3 8" id="KW-0813">Transport</keyword>
<proteinExistence type="inferred from homology"/>
<feature type="transmembrane region" description="Helical" evidence="9">
    <location>
        <begin position="137"/>
        <end position="161"/>
    </location>
</feature>
<keyword evidence="7 9" id="KW-0472">Membrane</keyword>
<feature type="transmembrane region" description="Helical" evidence="9">
    <location>
        <begin position="33"/>
        <end position="51"/>
    </location>
</feature>
<dbReference type="EMBL" id="CAUZLT010000006">
    <property type="protein sequence ID" value="CAK1253721.1"/>
    <property type="molecule type" value="Genomic_DNA"/>
</dbReference>
<evidence type="ECO:0000313" key="12">
    <source>
        <dbReference type="Proteomes" id="UP001314262"/>
    </source>
</evidence>
<dbReference type="EMBL" id="DF968087">
    <property type="protein sequence ID" value="GAP04842.1"/>
    <property type="molecule type" value="Genomic_DNA"/>
</dbReference>
<protein>
    <submittedName>
        <fullName evidence="10">Glycerol uptake facilitator or related aquaporin (Major Intrinsic protein Family) (GlpF)</fullName>
    </submittedName>
    <submittedName>
        <fullName evidence="11">MIP family major intrinsic protein channel protein</fullName>
    </submittedName>
</protein>
<dbReference type="InterPro" id="IPR022357">
    <property type="entry name" value="MIP_CS"/>
</dbReference>
<keyword evidence="4" id="KW-1003">Cell membrane</keyword>
<evidence type="ECO:0000256" key="2">
    <source>
        <dbReference type="ARBA" id="ARBA00006175"/>
    </source>
</evidence>
<dbReference type="Pfam" id="PF00230">
    <property type="entry name" value="MIP"/>
    <property type="match status" value="1"/>
</dbReference>
<comment type="subcellular location">
    <subcellularLocation>
        <location evidence="1">Cell membrane</location>
        <topology evidence="1">Multi-pass membrane protein</topology>
    </subcellularLocation>
</comment>
<dbReference type="Gene3D" id="1.20.1080.10">
    <property type="entry name" value="Glycerol uptake facilitator protein"/>
    <property type="match status" value="1"/>
</dbReference>
<dbReference type="PROSITE" id="PS00221">
    <property type="entry name" value="MIP"/>
    <property type="match status" value="1"/>
</dbReference>
<evidence type="ECO:0000256" key="5">
    <source>
        <dbReference type="ARBA" id="ARBA00022692"/>
    </source>
</evidence>
<evidence type="ECO:0000256" key="4">
    <source>
        <dbReference type="ARBA" id="ARBA00022475"/>
    </source>
</evidence>
<feature type="transmembrane region" description="Helical" evidence="9">
    <location>
        <begin position="7"/>
        <end position="27"/>
    </location>
</feature>
<keyword evidence="12" id="KW-1185">Reference proteome</keyword>
<feature type="transmembrane region" description="Helical" evidence="9">
    <location>
        <begin position="82"/>
        <end position="105"/>
    </location>
</feature>
<reference evidence="11" key="1">
    <citation type="journal article" date="2015" name="BMC Genomics">
        <title>Comparative genomics of Fructobacillus spp. and Leuconostoc spp. reveals niche-specific evolution of Fructobacillus spp.</title>
        <authorList>
            <person name="Endo A."/>
            <person name="Tanizawa Y."/>
            <person name="Tanaka N."/>
            <person name="Maeno S."/>
            <person name="Kumar H."/>
            <person name="Shiwa Y."/>
            <person name="Okada S."/>
            <person name="Yoshikawa H."/>
            <person name="Dicks L."/>
            <person name="Nakagawa J."/>
            <person name="Arita M."/>
        </authorList>
    </citation>
    <scope>NUCLEOTIDE SEQUENCE [LARGE SCALE GENOMIC DNA]</scope>
    <source>
        <strain evidence="11">F214-1</strain>
    </source>
</reference>
<dbReference type="PANTHER" id="PTHR19139:SF199">
    <property type="entry name" value="MIP17260P"/>
    <property type="match status" value="1"/>
</dbReference>
<gene>
    <name evidence="11" type="ORF">FTRO_0100050</name>
    <name evidence="10" type="ORF">R53137_KAKDMLNK_01506</name>
</gene>
<dbReference type="PANTHER" id="PTHR19139">
    <property type="entry name" value="AQUAPORIN TRANSPORTER"/>
    <property type="match status" value="1"/>
</dbReference>
<feature type="transmembrane region" description="Helical" evidence="9">
    <location>
        <begin position="168"/>
        <end position="191"/>
    </location>
</feature>
<dbReference type="AlphaFoldDB" id="A0A3F3H5D7"/>
<dbReference type="RefSeq" id="WP_059394186.1">
    <property type="nucleotide sequence ID" value="NZ_BOJU01000006.1"/>
</dbReference>
<dbReference type="GO" id="GO:0005886">
    <property type="term" value="C:plasma membrane"/>
    <property type="evidence" value="ECO:0007669"/>
    <property type="project" value="UniProtKB-SubCell"/>
</dbReference>
<dbReference type="Proteomes" id="UP000064514">
    <property type="component" value="Unassembled WGS sequence"/>
</dbReference>
<evidence type="ECO:0000256" key="1">
    <source>
        <dbReference type="ARBA" id="ARBA00004651"/>
    </source>
</evidence>
<name>A0A3F3H5D7_9LACO</name>
<evidence type="ECO:0000256" key="6">
    <source>
        <dbReference type="ARBA" id="ARBA00022989"/>
    </source>
</evidence>
<evidence type="ECO:0000256" key="8">
    <source>
        <dbReference type="RuleBase" id="RU000477"/>
    </source>
</evidence>
<keyword evidence="6 9" id="KW-1133">Transmembrane helix</keyword>
<evidence type="ECO:0000256" key="9">
    <source>
        <dbReference type="SAM" id="Phobius"/>
    </source>
</evidence>
<dbReference type="InterPro" id="IPR034294">
    <property type="entry name" value="Aquaporin_transptr"/>
</dbReference>
<dbReference type="InterPro" id="IPR000425">
    <property type="entry name" value="MIP"/>
</dbReference>
<accession>A0A3F3H5D7</accession>
<evidence type="ECO:0000313" key="11">
    <source>
        <dbReference type="EMBL" id="GAP04842.1"/>
    </source>
</evidence>
<dbReference type="SUPFAM" id="SSF81338">
    <property type="entry name" value="Aquaporin-like"/>
    <property type="match status" value="1"/>
</dbReference>
<dbReference type="InterPro" id="IPR023271">
    <property type="entry name" value="Aquaporin-like"/>
</dbReference>
<comment type="similarity">
    <text evidence="2 8">Belongs to the MIP/aquaporin (TC 1.A.8) family.</text>
</comment>
<evidence type="ECO:0000256" key="7">
    <source>
        <dbReference type="ARBA" id="ARBA00023136"/>
    </source>
</evidence>
<dbReference type="GO" id="GO:0015250">
    <property type="term" value="F:water channel activity"/>
    <property type="evidence" value="ECO:0007669"/>
    <property type="project" value="TreeGrafter"/>
</dbReference>
<dbReference type="Proteomes" id="UP001314262">
    <property type="component" value="Unassembled WGS sequence"/>
</dbReference>
<evidence type="ECO:0000256" key="3">
    <source>
        <dbReference type="ARBA" id="ARBA00022448"/>
    </source>
</evidence>
<reference evidence="10 12" key="2">
    <citation type="submission" date="2023-10" db="EMBL/GenBank/DDBJ databases">
        <authorList>
            <person name="Botero Cardona J."/>
        </authorList>
    </citation>
    <scope>NUCLEOTIDE SEQUENCE [LARGE SCALE GENOMIC DNA]</scope>
    <source>
        <strain evidence="10 12">R-53137</strain>
    </source>
</reference>
<sequence length="245" mass="26279">MRKYFAEFFGTMLLVIFATTALIYVTTFQTGQLFDAMAIFGLALAALMFIFGPMANGGHFNPAVSLGAAINKDISWKTFGGYFLAQFLGAFAGLTLSVYTLIPIINAQQSSSSSSSTSSVKASQLFSLLEPSAASAISVWLAVAIELFFTFVLVFITLVALKKHIKQSAAITGISFTLISFVTYPLTNGLVNPARVLAPALYKGLASSAHLWYFLIAEILGGLLAGLVVKYFMNEDDDTVKSVAE</sequence>